<dbReference type="Pfam" id="PF02566">
    <property type="entry name" value="OsmC"/>
    <property type="match status" value="1"/>
</dbReference>
<dbReference type="AlphaFoldDB" id="A0AAW9DP77"/>
<dbReference type="InterPro" id="IPR003718">
    <property type="entry name" value="OsmC/Ohr_fam"/>
</dbReference>
<organism evidence="1 2">
    <name type="scientific">Acidiphilium acidophilum</name>
    <name type="common">Thiobacillus acidophilus</name>
    <dbReference type="NCBI Taxonomy" id="76588"/>
    <lineage>
        <taxon>Bacteria</taxon>
        <taxon>Pseudomonadati</taxon>
        <taxon>Pseudomonadota</taxon>
        <taxon>Alphaproteobacteria</taxon>
        <taxon>Acetobacterales</taxon>
        <taxon>Acidocellaceae</taxon>
        <taxon>Acidiphilium</taxon>
    </lineage>
</organism>
<reference evidence="1 2" key="1">
    <citation type="submission" date="2023-11" db="EMBL/GenBank/DDBJ databases">
        <title>MicrobeMod: A computational toolkit for identifying prokaryotic methylation and restriction-modification with nanopore sequencing.</title>
        <authorList>
            <person name="Crits-Christoph A."/>
            <person name="Kang S.C."/>
            <person name="Lee H."/>
            <person name="Ostrov N."/>
        </authorList>
    </citation>
    <scope>NUCLEOTIDE SEQUENCE [LARGE SCALE GENOMIC DNA]</scope>
    <source>
        <strain evidence="1 2">DSMZ 700</strain>
    </source>
</reference>
<dbReference type="RefSeq" id="WP_319613804.1">
    <property type="nucleotide sequence ID" value="NZ_JAWXYB010000018.1"/>
</dbReference>
<dbReference type="InterPro" id="IPR036102">
    <property type="entry name" value="OsmC/Ohrsf"/>
</dbReference>
<dbReference type="GO" id="GO:0004601">
    <property type="term" value="F:peroxidase activity"/>
    <property type="evidence" value="ECO:0007669"/>
    <property type="project" value="UniProtKB-KW"/>
</dbReference>
<dbReference type="EMBL" id="JAWXYB010000018">
    <property type="protein sequence ID" value="MDX5930879.1"/>
    <property type="molecule type" value="Genomic_DNA"/>
</dbReference>
<dbReference type="SUPFAM" id="SSF82784">
    <property type="entry name" value="OsmC-like"/>
    <property type="match status" value="1"/>
</dbReference>
<proteinExistence type="predicted"/>
<dbReference type="InterPro" id="IPR052924">
    <property type="entry name" value="OsmC/Ohr_hydroprdx_reductase"/>
</dbReference>
<accession>A0AAW9DP77</accession>
<comment type="caution">
    <text evidence="1">The sequence shown here is derived from an EMBL/GenBank/DDBJ whole genome shotgun (WGS) entry which is preliminary data.</text>
</comment>
<keyword evidence="1" id="KW-0560">Oxidoreductase</keyword>
<evidence type="ECO:0000313" key="1">
    <source>
        <dbReference type="EMBL" id="MDX5930879.1"/>
    </source>
</evidence>
<sequence length="170" mass="17391">MNAAELRAVQAPLKQSYRDDPASARIAARAVGRIDQGRIACVIESPHGSVTAGLHPAAGGDGALACSGDMLLEAMVACAGVTLAAVATAMGVPIKGGTITAEGVWDARGTLAIDRTAPVGVTEIALRFDLETDADAATVERLIASTERYCVILQTLRNPPEISVVRGGQG</sequence>
<keyword evidence="2" id="KW-1185">Reference proteome</keyword>
<evidence type="ECO:0000313" key="2">
    <source>
        <dbReference type="Proteomes" id="UP001279553"/>
    </source>
</evidence>
<dbReference type="InterPro" id="IPR015946">
    <property type="entry name" value="KH_dom-like_a/b"/>
</dbReference>
<name>A0AAW9DP77_ACIAO</name>
<dbReference type="Gene3D" id="3.30.300.20">
    <property type="match status" value="1"/>
</dbReference>
<dbReference type="Proteomes" id="UP001279553">
    <property type="component" value="Unassembled WGS sequence"/>
</dbReference>
<gene>
    <name evidence="1" type="ORF">SIL87_08900</name>
</gene>
<keyword evidence="1" id="KW-0575">Peroxidase</keyword>
<dbReference type="PANTHER" id="PTHR35368:SF1">
    <property type="entry name" value="HYDROPEROXIDE REDUCTASE"/>
    <property type="match status" value="1"/>
</dbReference>
<dbReference type="PANTHER" id="PTHR35368">
    <property type="entry name" value="HYDROPEROXIDE REDUCTASE"/>
    <property type="match status" value="1"/>
</dbReference>
<protein>
    <submittedName>
        <fullName evidence="1">OsmC family protein</fullName>
        <ecNumber evidence="1">1.11.1.-</ecNumber>
    </submittedName>
</protein>
<dbReference type="EC" id="1.11.1.-" evidence="1"/>